<name>A0A7J7HW85_CAMSI</name>
<reference evidence="3 4" key="2">
    <citation type="submission" date="2020-07" db="EMBL/GenBank/DDBJ databases">
        <title>Genome assembly of wild tea tree DASZ reveals pedigree and selection history of tea varieties.</title>
        <authorList>
            <person name="Zhang W."/>
        </authorList>
    </citation>
    <scope>NUCLEOTIDE SEQUENCE [LARGE SCALE GENOMIC DNA]</scope>
    <source>
        <strain evidence="4">cv. G240</strain>
        <tissue evidence="3">Leaf</tissue>
    </source>
</reference>
<dbReference type="Proteomes" id="UP000593564">
    <property type="component" value="Unassembled WGS sequence"/>
</dbReference>
<evidence type="ECO:0000313" key="3">
    <source>
        <dbReference type="EMBL" id="KAF5956344.1"/>
    </source>
</evidence>
<keyword evidence="2" id="KW-0812">Transmembrane</keyword>
<organism evidence="3 4">
    <name type="scientific">Camellia sinensis</name>
    <name type="common">Tea plant</name>
    <name type="synonym">Thea sinensis</name>
    <dbReference type="NCBI Taxonomy" id="4442"/>
    <lineage>
        <taxon>Eukaryota</taxon>
        <taxon>Viridiplantae</taxon>
        <taxon>Streptophyta</taxon>
        <taxon>Embryophyta</taxon>
        <taxon>Tracheophyta</taxon>
        <taxon>Spermatophyta</taxon>
        <taxon>Magnoliopsida</taxon>
        <taxon>eudicotyledons</taxon>
        <taxon>Gunneridae</taxon>
        <taxon>Pentapetalae</taxon>
        <taxon>asterids</taxon>
        <taxon>Ericales</taxon>
        <taxon>Theaceae</taxon>
        <taxon>Camellia</taxon>
    </lineage>
</organism>
<sequence length="314" mass="35001">MDPLRVIVANPMDLVNKKVIRSRDVVFLEDQTIEDFGKGNQPEPKTIDLIDMDLSPSSSVDDENGGDVQPPIEDVEDDANPNEVEPEIEEENPIQESPPQLELRKSTRDRQPSRKYHPNEFVLISDQGEPESYQEAIEHAKKDSSRSCRVFCCLRSLLPSHLTPLEGASHLPLINGSLLLRAIWMVVEDTKDKLYLPLIMLIAFSIIIIVKVKILVRHDEMKILEEVAGSFLRFMVEAVEVQNYVGACLCICPTVIAIIAALSPPLDADVVLSRFFTSVYESIGGYFAAIRIECRTDGAVTRDGGSKEIAAKTK</sequence>
<evidence type="ECO:0000313" key="4">
    <source>
        <dbReference type="Proteomes" id="UP000593564"/>
    </source>
</evidence>
<keyword evidence="2" id="KW-1133">Transmembrane helix</keyword>
<feature type="compositionally biased region" description="Acidic residues" evidence="1">
    <location>
        <begin position="73"/>
        <end position="93"/>
    </location>
</feature>
<keyword evidence="2" id="KW-0472">Membrane</keyword>
<feature type="region of interest" description="Disordered" evidence="1">
    <location>
        <begin position="51"/>
        <end position="119"/>
    </location>
</feature>
<gene>
    <name evidence="3" type="ORF">HYC85_003569</name>
</gene>
<reference evidence="4" key="1">
    <citation type="journal article" date="2020" name="Nat. Commun.">
        <title>Genome assembly of wild tea tree DASZ reveals pedigree and selection history of tea varieties.</title>
        <authorList>
            <person name="Zhang W."/>
            <person name="Zhang Y."/>
            <person name="Qiu H."/>
            <person name="Guo Y."/>
            <person name="Wan H."/>
            <person name="Zhang X."/>
            <person name="Scossa F."/>
            <person name="Alseekh S."/>
            <person name="Zhang Q."/>
            <person name="Wang P."/>
            <person name="Xu L."/>
            <person name="Schmidt M.H."/>
            <person name="Jia X."/>
            <person name="Li D."/>
            <person name="Zhu A."/>
            <person name="Guo F."/>
            <person name="Chen W."/>
            <person name="Ni D."/>
            <person name="Usadel B."/>
            <person name="Fernie A.R."/>
            <person name="Wen W."/>
        </authorList>
    </citation>
    <scope>NUCLEOTIDE SEQUENCE [LARGE SCALE GENOMIC DNA]</scope>
    <source>
        <strain evidence="4">cv. G240</strain>
    </source>
</reference>
<comment type="caution">
    <text evidence="3">The sequence shown here is derived from an EMBL/GenBank/DDBJ whole genome shotgun (WGS) entry which is preliminary data.</text>
</comment>
<dbReference type="EMBL" id="JACBKZ010000002">
    <property type="protein sequence ID" value="KAF5956344.1"/>
    <property type="molecule type" value="Genomic_DNA"/>
</dbReference>
<proteinExistence type="predicted"/>
<feature type="compositionally biased region" description="Basic and acidic residues" evidence="1">
    <location>
        <begin position="102"/>
        <end position="112"/>
    </location>
</feature>
<evidence type="ECO:0000256" key="2">
    <source>
        <dbReference type="SAM" id="Phobius"/>
    </source>
</evidence>
<keyword evidence="4" id="KW-1185">Reference proteome</keyword>
<evidence type="ECO:0000256" key="1">
    <source>
        <dbReference type="SAM" id="MobiDB-lite"/>
    </source>
</evidence>
<protein>
    <submittedName>
        <fullName evidence="3">Uncharacterized protein</fullName>
    </submittedName>
</protein>
<dbReference type="AlphaFoldDB" id="A0A7J7HW85"/>
<accession>A0A7J7HW85</accession>
<feature type="transmembrane region" description="Helical" evidence="2">
    <location>
        <begin position="194"/>
        <end position="216"/>
    </location>
</feature>